<name>A0A6G0X2V4_9STRA</name>
<reference evidence="3 4" key="1">
    <citation type="submission" date="2019-07" db="EMBL/GenBank/DDBJ databases">
        <title>Genomics analysis of Aphanomyces spp. identifies a new class of oomycete effector associated with host adaptation.</title>
        <authorList>
            <person name="Gaulin E."/>
        </authorList>
    </citation>
    <scope>NUCLEOTIDE SEQUENCE [LARGE SCALE GENOMIC DNA]</scope>
    <source>
        <strain evidence="3 4">ATCC 201684</strain>
    </source>
</reference>
<proteinExistence type="predicted"/>
<evidence type="ECO:0000313" key="4">
    <source>
        <dbReference type="Proteomes" id="UP000481153"/>
    </source>
</evidence>
<accession>A0A6G0X2V4</accession>
<feature type="chain" id="PRO_5026096660" evidence="2">
    <location>
        <begin position="18"/>
        <end position="120"/>
    </location>
</feature>
<sequence>MKSAVFALAIVYCVAYGADDKDAIHENMHLRRADSDLAFPPMGRWVAFGHGPRGGQMIATGDGGRWVAGGVGPKKAQWLAAGRRKAAGDADDDIPDDQTVKEQPKQMLLHASKDAEPTNA</sequence>
<organism evidence="3 4">
    <name type="scientific">Aphanomyces euteiches</name>
    <dbReference type="NCBI Taxonomy" id="100861"/>
    <lineage>
        <taxon>Eukaryota</taxon>
        <taxon>Sar</taxon>
        <taxon>Stramenopiles</taxon>
        <taxon>Oomycota</taxon>
        <taxon>Saprolegniomycetes</taxon>
        <taxon>Saprolegniales</taxon>
        <taxon>Verrucalvaceae</taxon>
        <taxon>Aphanomyces</taxon>
    </lineage>
</organism>
<gene>
    <name evidence="3" type="ORF">Ae201684_009081</name>
</gene>
<dbReference type="EMBL" id="VJMJ01000117">
    <property type="protein sequence ID" value="KAF0734218.1"/>
    <property type="molecule type" value="Genomic_DNA"/>
</dbReference>
<keyword evidence="4" id="KW-1185">Reference proteome</keyword>
<comment type="caution">
    <text evidence="3">The sequence shown here is derived from an EMBL/GenBank/DDBJ whole genome shotgun (WGS) entry which is preliminary data.</text>
</comment>
<feature type="signal peptide" evidence="2">
    <location>
        <begin position="1"/>
        <end position="17"/>
    </location>
</feature>
<feature type="region of interest" description="Disordered" evidence="1">
    <location>
        <begin position="82"/>
        <end position="120"/>
    </location>
</feature>
<evidence type="ECO:0000313" key="3">
    <source>
        <dbReference type="EMBL" id="KAF0734218.1"/>
    </source>
</evidence>
<evidence type="ECO:0000256" key="2">
    <source>
        <dbReference type="SAM" id="SignalP"/>
    </source>
</evidence>
<keyword evidence="2" id="KW-0732">Signal</keyword>
<evidence type="ECO:0000256" key="1">
    <source>
        <dbReference type="SAM" id="MobiDB-lite"/>
    </source>
</evidence>
<protein>
    <submittedName>
        <fullName evidence="3">Uncharacterized protein</fullName>
    </submittedName>
</protein>
<feature type="compositionally biased region" description="Basic and acidic residues" evidence="1">
    <location>
        <begin position="111"/>
        <end position="120"/>
    </location>
</feature>
<dbReference type="Proteomes" id="UP000481153">
    <property type="component" value="Unassembled WGS sequence"/>
</dbReference>
<dbReference type="AlphaFoldDB" id="A0A6G0X2V4"/>
<dbReference type="VEuPathDB" id="FungiDB:AeMF1_020302"/>